<evidence type="ECO:0000313" key="1">
    <source>
        <dbReference type="EMBL" id="MBN1572430.1"/>
    </source>
</evidence>
<sequence>MTKITCQDPECAFENRDTALFCGNCGHIFCDDGWSGLNRNNMMNRYIPFKSTGLSEKIPQSTYIQSFGNPLIDKKRLISFTGNEIRITRLNNIHDMSGVIDDVFAVPGGVVHSSSAVFMPPYVYYPTNGSIIRYHIGKSDAEIEEAEKNEFISHTYPIGIKSGEKSFLVLPYKKNSALFILTINKYHQIEDRTEITVGELFAAKNDAIGKIVYSPKTDQIIVLSKSHKISRVSLPSLGVDGCDEDIFDDAEIIESSVPCVIENMMYLLCLSAGNSISLIIKDLTGEFKTGYSVITEVDKLSRNLKTKYFLHPPLPFSDGVIVSKDETCFCTIKYNPAIGDTQARAQAIPVKNNGHWNALSIADDVLFLCDGEVKILDTKKCEDTSLWQIRDNKNDDLFVGFFFYEKYLYMVYEDYISFVALVNP</sequence>
<dbReference type="EMBL" id="JAFGIX010000022">
    <property type="protein sequence ID" value="MBN1572430.1"/>
    <property type="molecule type" value="Genomic_DNA"/>
</dbReference>
<reference evidence="1" key="2">
    <citation type="submission" date="2021-01" db="EMBL/GenBank/DDBJ databases">
        <authorList>
            <person name="Hahn C.R."/>
            <person name="Youssef N.H."/>
            <person name="Elshahed M."/>
        </authorList>
    </citation>
    <scope>NUCLEOTIDE SEQUENCE</scope>
    <source>
        <strain evidence="1">Zod_Metabat.24</strain>
    </source>
</reference>
<comment type="caution">
    <text evidence="1">The sequence shown here is derived from an EMBL/GenBank/DDBJ whole genome shotgun (WGS) entry which is preliminary data.</text>
</comment>
<name>A0A9D8KDW2_9DELT</name>
<evidence type="ECO:0000313" key="2">
    <source>
        <dbReference type="Proteomes" id="UP000809273"/>
    </source>
</evidence>
<dbReference type="AlphaFoldDB" id="A0A9D8KDW2"/>
<gene>
    <name evidence="1" type="ORF">JW984_04455</name>
</gene>
<organism evidence="1 2">
    <name type="scientific">Candidatus Zymogenus saltonus</name>
    <dbReference type="NCBI Taxonomy" id="2844893"/>
    <lineage>
        <taxon>Bacteria</taxon>
        <taxon>Deltaproteobacteria</taxon>
        <taxon>Candidatus Zymogenia</taxon>
        <taxon>Candidatus Zymogeniales</taxon>
        <taxon>Candidatus Zymogenaceae</taxon>
        <taxon>Candidatus Zymogenus</taxon>
    </lineage>
</organism>
<accession>A0A9D8KDW2</accession>
<dbReference type="Proteomes" id="UP000809273">
    <property type="component" value="Unassembled WGS sequence"/>
</dbReference>
<protein>
    <submittedName>
        <fullName evidence="1">Uncharacterized protein</fullName>
    </submittedName>
</protein>
<proteinExistence type="predicted"/>
<reference evidence="1" key="1">
    <citation type="journal article" date="2021" name="Environ. Microbiol.">
        <title>Genomic characterization of three novel Desulfobacterota classes expand the metabolic and phylogenetic diversity of the phylum.</title>
        <authorList>
            <person name="Murphy C.L."/>
            <person name="Biggerstaff J."/>
            <person name="Eichhorn A."/>
            <person name="Ewing E."/>
            <person name="Shahan R."/>
            <person name="Soriano D."/>
            <person name="Stewart S."/>
            <person name="VanMol K."/>
            <person name="Walker R."/>
            <person name="Walters P."/>
            <person name="Elshahed M.S."/>
            <person name="Youssef N.H."/>
        </authorList>
    </citation>
    <scope>NUCLEOTIDE SEQUENCE</scope>
    <source>
        <strain evidence="1">Zod_Metabat.24</strain>
    </source>
</reference>